<evidence type="ECO:0000259" key="2">
    <source>
        <dbReference type="PROSITE" id="PS50943"/>
    </source>
</evidence>
<protein>
    <submittedName>
        <fullName evidence="3">Transcriptional regulator with XRE-family HTH domain</fullName>
    </submittedName>
</protein>
<comment type="caution">
    <text evidence="3">The sequence shown here is derived from an EMBL/GenBank/DDBJ whole genome shotgun (WGS) entry which is preliminary data.</text>
</comment>
<accession>A0A853AVS0</accession>
<proteinExistence type="predicted"/>
<dbReference type="PROSITE" id="PS50943">
    <property type="entry name" value="HTH_CROC1"/>
    <property type="match status" value="1"/>
</dbReference>
<dbReference type="SUPFAM" id="SSF47413">
    <property type="entry name" value="lambda repressor-like DNA-binding domains"/>
    <property type="match status" value="1"/>
</dbReference>
<dbReference type="Gene3D" id="1.10.260.40">
    <property type="entry name" value="lambda repressor-like DNA-binding domains"/>
    <property type="match status" value="1"/>
</dbReference>
<organism evidence="3 4">
    <name type="scientific">Amycolatopsis endophytica</name>
    <dbReference type="NCBI Taxonomy" id="860233"/>
    <lineage>
        <taxon>Bacteria</taxon>
        <taxon>Bacillati</taxon>
        <taxon>Actinomycetota</taxon>
        <taxon>Actinomycetes</taxon>
        <taxon>Pseudonocardiales</taxon>
        <taxon>Pseudonocardiaceae</taxon>
        <taxon>Amycolatopsis</taxon>
    </lineage>
</organism>
<dbReference type="CDD" id="cd00093">
    <property type="entry name" value="HTH_XRE"/>
    <property type="match status" value="1"/>
</dbReference>
<dbReference type="InterPro" id="IPR050807">
    <property type="entry name" value="TransReg_Diox_bact_type"/>
</dbReference>
<dbReference type="InterPro" id="IPR010982">
    <property type="entry name" value="Lambda_DNA-bd_dom_sf"/>
</dbReference>
<dbReference type="RefSeq" id="WP_179771272.1">
    <property type="nucleotide sequence ID" value="NZ_JACCFK010000001.1"/>
</dbReference>
<dbReference type="SMART" id="SM00530">
    <property type="entry name" value="HTH_XRE"/>
    <property type="match status" value="1"/>
</dbReference>
<gene>
    <name evidence="3" type="ORF">HNR02_000116</name>
</gene>
<dbReference type="GO" id="GO:0003700">
    <property type="term" value="F:DNA-binding transcription factor activity"/>
    <property type="evidence" value="ECO:0007669"/>
    <property type="project" value="TreeGrafter"/>
</dbReference>
<evidence type="ECO:0000256" key="1">
    <source>
        <dbReference type="ARBA" id="ARBA00023125"/>
    </source>
</evidence>
<evidence type="ECO:0000313" key="4">
    <source>
        <dbReference type="Proteomes" id="UP000549616"/>
    </source>
</evidence>
<dbReference type="AlphaFoldDB" id="A0A853AVS0"/>
<reference evidence="3 4" key="1">
    <citation type="submission" date="2020-07" db="EMBL/GenBank/DDBJ databases">
        <title>Sequencing the genomes of 1000 actinobacteria strains.</title>
        <authorList>
            <person name="Klenk H.-P."/>
        </authorList>
    </citation>
    <scope>NUCLEOTIDE SEQUENCE [LARGE SCALE GENOMIC DNA]</scope>
    <source>
        <strain evidence="3 4">DSM 104006</strain>
    </source>
</reference>
<dbReference type="InterPro" id="IPR001387">
    <property type="entry name" value="Cro/C1-type_HTH"/>
</dbReference>
<dbReference type="GO" id="GO:0005829">
    <property type="term" value="C:cytosol"/>
    <property type="evidence" value="ECO:0007669"/>
    <property type="project" value="TreeGrafter"/>
</dbReference>
<feature type="domain" description="HTH cro/C1-type" evidence="2">
    <location>
        <begin position="15"/>
        <end position="70"/>
    </location>
</feature>
<dbReference type="PANTHER" id="PTHR46797">
    <property type="entry name" value="HTH-TYPE TRANSCRIPTIONAL REGULATOR"/>
    <property type="match status" value="1"/>
</dbReference>
<dbReference type="Proteomes" id="UP000549616">
    <property type="component" value="Unassembled WGS sequence"/>
</dbReference>
<dbReference type="EMBL" id="JACCFK010000001">
    <property type="protein sequence ID" value="NYI86793.1"/>
    <property type="molecule type" value="Genomic_DNA"/>
</dbReference>
<dbReference type="PANTHER" id="PTHR46797:SF1">
    <property type="entry name" value="METHYLPHOSPHONATE SYNTHASE"/>
    <property type="match status" value="1"/>
</dbReference>
<name>A0A853AVS0_9PSEU</name>
<evidence type="ECO:0000313" key="3">
    <source>
        <dbReference type="EMBL" id="NYI86793.1"/>
    </source>
</evidence>
<sequence length="413" mass="44793">MRGGAGDQLSIGERIAFYRRRRGLSQAVLADLVGRSEDWLSKIERGERDIRRLDVLAEVARALRVTLGDLLGEPVLMEDEERNDDVPAIRDALMAPRRLSRTLFSSSMSPEYIDPAPVKVLVEGAWSSYQKGDLGRVVQALPGLIKTTAQMEAASADDPAYRRTCAALSARIHHLTATTLSKIGEADLSWIAAERAMQAADEADDPLVLASAARSGTHALLAVGRFEDALELGEAAAKWLHPRMAAGDPSALSLYGMLYLRTAVAAARHQDRGTSNDLLAHATRAGNQLGVDANYWHTGFGPANVELHRLSAALDLGDVAQVIEQAPNVKVDHLPEERQVTYLIDYARALSLMAKDDEALQTLLSAEQKSPAIVRHSTAVREVVRSMYRRAPATAGRKSSALLALAERCGAVR</sequence>
<keyword evidence="4" id="KW-1185">Reference proteome</keyword>
<keyword evidence="1" id="KW-0238">DNA-binding</keyword>
<dbReference type="GO" id="GO:0003677">
    <property type="term" value="F:DNA binding"/>
    <property type="evidence" value="ECO:0007669"/>
    <property type="project" value="UniProtKB-KW"/>
</dbReference>
<dbReference type="Pfam" id="PF13560">
    <property type="entry name" value="HTH_31"/>
    <property type="match status" value="1"/>
</dbReference>